<dbReference type="EMBL" id="BMAW01080930">
    <property type="protein sequence ID" value="GFU21977.1"/>
    <property type="molecule type" value="Genomic_DNA"/>
</dbReference>
<gene>
    <name evidence="1" type="ORF">NPIL_145011</name>
</gene>
<sequence>MEGIRRLFISKSTNEFPSAIPSGMDTELSSSDRIEDAIVIDDPTIPPSSISLNMESNLGVSQSVSSSLGTFGDEVFTEHVVVRKAFYDWNFYPA</sequence>
<keyword evidence="2" id="KW-1185">Reference proteome</keyword>
<organism evidence="1 2">
    <name type="scientific">Nephila pilipes</name>
    <name type="common">Giant wood spider</name>
    <name type="synonym">Nephila maculata</name>
    <dbReference type="NCBI Taxonomy" id="299642"/>
    <lineage>
        <taxon>Eukaryota</taxon>
        <taxon>Metazoa</taxon>
        <taxon>Ecdysozoa</taxon>
        <taxon>Arthropoda</taxon>
        <taxon>Chelicerata</taxon>
        <taxon>Arachnida</taxon>
        <taxon>Araneae</taxon>
        <taxon>Araneomorphae</taxon>
        <taxon>Entelegynae</taxon>
        <taxon>Araneoidea</taxon>
        <taxon>Nephilidae</taxon>
        <taxon>Nephila</taxon>
    </lineage>
</organism>
<evidence type="ECO:0000313" key="1">
    <source>
        <dbReference type="EMBL" id="GFU21977.1"/>
    </source>
</evidence>
<name>A0A8X6ULF6_NEPPI</name>
<dbReference type="Proteomes" id="UP000887013">
    <property type="component" value="Unassembled WGS sequence"/>
</dbReference>
<evidence type="ECO:0000313" key="2">
    <source>
        <dbReference type="Proteomes" id="UP000887013"/>
    </source>
</evidence>
<protein>
    <submittedName>
        <fullName evidence="1">Uncharacterized protein</fullName>
    </submittedName>
</protein>
<comment type="caution">
    <text evidence="1">The sequence shown here is derived from an EMBL/GenBank/DDBJ whole genome shotgun (WGS) entry which is preliminary data.</text>
</comment>
<reference evidence="1" key="1">
    <citation type="submission" date="2020-08" db="EMBL/GenBank/DDBJ databases">
        <title>Multicomponent nature underlies the extraordinary mechanical properties of spider dragline silk.</title>
        <authorList>
            <person name="Kono N."/>
            <person name="Nakamura H."/>
            <person name="Mori M."/>
            <person name="Yoshida Y."/>
            <person name="Ohtoshi R."/>
            <person name="Malay A.D."/>
            <person name="Moran D.A.P."/>
            <person name="Tomita M."/>
            <person name="Numata K."/>
            <person name="Arakawa K."/>
        </authorList>
    </citation>
    <scope>NUCLEOTIDE SEQUENCE</scope>
</reference>
<proteinExistence type="predicted"/>
<accession>A0A8X6ULF6</accession>
<dbReference type="AlphaFoldDB" id="A0A8X6ULF6"/>